<sequence>MRLGGDAIALEKGVADHEADSRFAYAWTLAPSRRPDRPLLIAVHGSARDHLQTRDAFDDLAARQDINVFAPLFPSDVTRPGYSDGYKFLREPGIDYAMLLESMAAAFRARFALGSQPAYLFGFSGGAQFALRYALVAAGKLSGAVIAAPGAVTLLDTELPWWPGVDGIERAIGRSVDRKGLEGLPLHLLIGANDSDQGLVTRGPDHPEYSPYADIAGANRHQRMEALKESLEKSGLKPGFEYLDGVGHELGPVAVAAAGAIEKWL</sequence>
<gene>
    <name evidence="1" type="ORF">SAMN05216452_3415</name>
</gene>
<organism evidence="1 2">
    <name type="scientific">Nitratireductor aquibiodomus</name>
    <dbReference type="NCBI Taxonomy" id="204799"/>
    <lineage>
        <taxon>Bacteria</taxon>
        <taxon>Pseudomonadati</taxon>
        <taxon>Pseudomonadota</taxon>
        <taxon>Alphaproteobacteria</taxon>
        <taxon>Hyphomicrobiales</taxon>
        <taxon>Phyllobacteriaceae</taxon>
        <taxon>Nitratireductor</taxon>
    </lineage>
</organism>
<proteinExistence type="predicted"/>
<evidence type="ECO:0000313" key="2">
    <source>
        <dbReference type="Proteomes" id="UP000199064"/>
    </source>
</evidence>
<accession>A0A1H4MPE5</accession>
<name>A0A1H4MPE5_9HYPH</name>
<dbReference type="Gene3D" id="3.40.50.1820">
    <property type="entry name" value="alpha/beta hydrolase"/>
    <property type="match status" value="1"/>
</dbReference>
<reference evidence="2" key="1">
    <citation type="submission" date="2016-10" db="EMBL/GenBank/DDBJ databases">
        <authorList>
            <person name="Varghese N."/>
            <person name="Submissions S."/>
        </authorList>
    </citation>
    <scope>NUCLEOTIDE SEQUENCE [LARGE SCALE GENOMIC DNA]</scope>
    <source>
        <strain evidence="2">ES.061</strain>
    </source>
</reference>
<dbReference type="RefSeq" id="WP_090329580.1">
    <property type="nucleotide sequence ID" value="NZ_FNSL01000001.1"/>
</dbReference>
<dbReference type="InterPro" id="IPR029058">
    <property type="entry name" value="AB_hydrolase_fold"/>
</dbReference>
<protein>
    <submittedName>
        <fullName evidence="1">Predicted esterase</fullName>
    </submittedName>
</protein>
<evidence type="ECO:0000313" key="1">
    <source>
        <dbReference type="EMBL" id="SEB84931.1"/>
    </source>
</evidence>
<dbReference type="AlphaFoldDB" id="A0A1H4MPE5"/>
<keyword evidence="2" id="KW-1185">Reference proteome</keyword>
<dbReference type="Proteomes" id="UP000199064">
    <property type="component" value="Unassembled WGS sequence"/>
</dbReference>
<dbReference type="SUPFAM" id="SSF53474">
    <property type="entry name" value="alpha/beta-Hydrolases"/>
    <property type="match status" value="1"/>
</dbReference>
<dbReference type="EMBL" id="FNSL01000001">
    <property type="protein sequence ID" value="SEB84931.1"/>
    <property type="molecule type" value="Genomic_DNA"/>
</dbReference>